<proteinExistence type="predicted"/>
<evidence type="ECO:0000313" key="1">
    <source>
        <dbReference type="EMBL" id="XKM38418.1"/>
    </source>
</evidence>
<protein>
    <submittedName>
        <fullName evidence="1">Transcriptional regulator</fullName>
    </submittedName>
</protein>
<organism evidence="1 2">
    <name type="scientific">Rhizobium ruizarguesonis</name>
    <dbReference type="NCBI Taxonomy" id="2081791"/>
    <lineage>
        <taxon>Bacteria</taxon>
        <taxon>Pseudomonadati</taxon>
        <taxon>Pseudomonadota</taxon>
        <taxon>Alphaproteobacteria</taxon>
        <taxon>Hyphomicrobiales</taxon>
        <taxon>Rhizobiaceae</taxon>
        <taxon>Rhizobium/Agrobacterium group</taxon>
        <taxon>Rhizobium</taxon>
    </lineage>
</organism>
<dbReference type="Proteomes" id="UP000078465">
    <property type="component" value="Plasmid unnamed2"/>
</dbReference>
<keyword evidence="1" id="KW-0614">Plasmid</keyword>
<dbReference type="EMBL" id="CP171852">
    <property type="protein sequence ID" value="XKM38418.1"/>
    <property type="molecule type" value="Genomic_DNA"/>
</dbReference>
<name>A0ACD5EH06_9HYPH</name>
<evidence type="ECO:0000313" key="2">
    <source>
        <dbReference type="Proteomes" id="UP000078465"/>
    </source>
</evidence>
<reference evidence="1" key="1">
    <citation type="submission" date="2024-10" db="EMBL/GenBank/DDBJ databases">
        <title>Strain of Rhizobium-related bacteria isolated fromm roots of Vavilovia formosa.</title>
        <authorList>
            <person name="Kimeklis A."/>
            <person name="Afonin A."/>
        </authorList>
    </citation>
    <scope>NUCLEOTIDE SEQUENCE</scope>
    <source>
        <strain evidence="1">Vaf-46</strain>
    </source>
</reference>
<geneLocation type="plasmid" evidence="1 2">
    <name>unnamed2</name>
</geneLocation>
<gene>
    <name evidence="1" type="ORF">A4U53_005275</name>
</gene>
<sequence length="237" mass="25504">MLKTSLKKSPQTPKASQSEKVQRSFAVEYKSGRRKLNSKPNSIWGDTDLKSVAQDMQDEAMPFMSLAPQARSTEMLVSEEEQAGPLLTLPIEQETNASALQETIMADEKDTTTNADRPAAAAPDVPKKVRKPRAKNAVPETASAAVSLQPAAASGAKAGKQTRGRKAKPDEGTTSAKRAPVKRAPKAVSVAAAPSVAAVDEIADLLQLEEENQRLRKLLAEKLRAENADLRKRLNLG</sequence>
<accession>A0ACD5EH06</accession>